<evidence type="ECO:0000313" key="2">
    <source>
        <dbReference type="EMBL" id="GFT59378.1"/>
    </source>
</evidence>
<comment type="caution">
    <text evidence="2">The sequence shown here is derived from an EMBL/GenBank/DDBJ whole genome shotgun (WGS) entry which is preliminary data.</text>
</comment>
<evidence type="ECO:0000313" key="3">
    <source>
        <dbReference type="Proteomes" id="UP000887013"/>
    </source>
</evidence>
<gene>
    <name evidence="2" type="ORF">NPIL_388091</name>
</gene>
<dbReference type="Pfam" id="PF13843">
    <property type="entry name" value="DDE_Tnp_1_7"/>
    <property type="match status" value="1"/>
</dbReference>
<dbReference type="EMBL" id="BMAW01018639">
    <property type="protein sequence ID" value="GFT59378.1"/>
    <property type="molecule type" value="Genomic_DNA"/>
</dbReference>
<dbReference type="Proteomes" id="UP000887013">
    <property type="component" value="Unassembled WGS sequence"/>
</dbReference>
<dbReference type="AlphaFoldDB" id="A0A8X6PDT0"/>
<dbReference type="OrthoDB" id="6436655at2759"/>
<dbReference type="InterPro" id="IPR029526">
    <property type="entry name" value="PGBD"/>
</dbReference>
<feature type="domain" description="PiggyBac transposable element-derived protein" evidence="1">
    <location>
        <begin position="3"/>
        <end position="97"/>
    </location>
</feature>
<evidence type="ECO:0000259" key="1">
    <source>
        <dbReference type="Pfam" id="PF13843"/>
    </source>
</evidence>
<protein>
    <recommendedName>
        <fullName evidence="1">PiggyBac transposable element-derived protein domain-containing protein</fullName>
    </recommendedName>
</protein>
<keyword evidence="3" id="KW-1185">Reference proteome</keyword>
<name>A0A8X6PDT0_NEPPI</name>
<organism evidence="2 3">
    <name type="scientific">Nephila pilipes</name>
    <name type="common">Giant wood spider</name>
    <name type="synonym">Nephila maculata</name>
    <dbReference type="NCBI Taxonomy" id="299642"/>
    <lineage>
        <taxon>Eukaryota</taxon>
        <taxon>Metazoa</taxon>
        <taxon>Ecdysozoa</taxon>
        <taxon>Arthropoda</taxon>
        <taxon>Chelicerata</taxon>
        <taxon>Arachnida</taxon>
        <taxon>Araneae</taxon>
        <taxon>Araneomorphae</taxon>
        <taxon>Entelegynae</taxon>
        <taxon>Araneoidea</taxon>
        <taxon>Nephilidae</taxon>
        <taxon>Nephila</taxon>
    </lineage>
</organism>
<reference evidence="2" key="1">
    <citation type="submission" date="2020-08" db="EMBL/GenBank/DDBJ databases">
        <title>Multicomponent nature underlies the extraordinary mechanical properties of spider dragline silk.</title>
        <authorList>
            <person name="Kono N."/>
            <person name="Nakamura H."/>
            <person name="Mori M."/>
            <person name="Yoshida Y."/>
            <person name="Ohtoshi R."/>
            <person name="Malay A.D."/>
            <person name="Moran D.A.P."/>
            <person name="Tomita M."/>
            <person name="Numata K."/>
            <person name="Arakawa K."/>
        </authorList>
    </citation>
    <scope>NUCLEOTIDE SEQUENCE</scope>
</reference>
<proteinExistence type="predicted"/>
<sequence length="111" mass="12912">MKQFLGKCKNATTNNFYTSLNLADKLKSKSTSIVRTMEQSKQEIPDAAKYSKHLLYSTSYYKSIDSTLTAYQCKKKDVLVLNTEHKTDSIIDNEKNEPEKLWYFIIQQNMV</sequence>
<accession>A0A8X6PDT0</accession>